<gene>
    <name evidence="1" type="ORF">M404DRAFT_1001082</name>
</gene>
<dbReference type="Proteomes" id="UP000054217">
    <property type="component" value="Unassembled WGS sequence"/>
</dbReference>
<reference evidence="2" key="2">
    <citation type="submission" date="2015-01" db="EMBL/GenBank/DDBJ databases">
        <title>Evolutionary Origins and Diversification of the Mycorrhizal Mutualists.</title>
        <authorList>
            <consortium name="DOE Joint Genome Institute"/>
            <consortium name="Mycorrhizal Genomics Consortium"/>
            <person name="Kohler A."/>
            <person name="Kuo A."/>
            <person name="Nagy L.G."/>
            <person name="Floudas D."/>
            <person name="Copeland A."/>
            <person name="Barry K.W."/>
            <person name="Cichocki N."/>
            <person name="Veneault-Fourrey C."/>
            <person name="LaButti K."/>
            <person name="Lindquist E.A."/>
            <person name="Lipzen A."/>
            <person name="Lundell T."/>
            <person name="Morin E."/>
            <person name="Murat C."/>
            <person name="Riley R."/>
            <person name="Ohm R."/>
            <person name="Sun H."/>
            <person name="Tunlid A."/>
            <person name="Henrissat B."/>
            <person name="Grigoriev I.V."/>
            <person name="Hibbett D.S."/>
            <person name="Martin F."/>
        </authorList>
    </citation>
    <scope>NUCLEOTIDE SEQUENCE [LARGE SCALE GENOMIC DNA]</scope>
    <source>
        <strain evidence="2">Marx 270</strain>
    </source>
</reference>
<name>A0A0C3J4B9_PISTI</name>
<dbReference type="HOGENOM" id="CLU_2360586_0_0_1"/>
<evidence type="ECO:0000313" key="1">
    <source>
        <dbReference type="EMBL" id="KIO03908.1"/>
    </source>
</evidence>
<dbReference type="EMBL" id="KN831974">
    <property type="protein sequence ID" value="KIO03908.1"/>
    <property type="molecule type" value="Genomic_DNA"/>
</dbReference>
<dbReference type="InParanoid" id="A0A0C3J4B9"/>
<dbReference type="AlphaFoldDB" id="A0A0C3J4B9"/>
<keyword evidence="2" id="KW-1185">Reference proteome</keyword>
<accession>A0A0C3J4B9</accession>
<sequence length="96" mass="11020">MGCMPASFSVYGRTLYNPFSLEVEETERYITKLRGTLPQPEAWSIYNQINFLPPAHFATRRLHLPGIVFSARSLVIHRGYVEAMRSYIIPGYPDLV</sequence>
<protein>
    <submittedName>
        <fullName evidence="1">Uncharacterized protein</fullName>
    </submittedName>
</protein>
<evidence type="ECO:0000313" key="2">
    <source>
        <dbReference type="Proteomes" id="UP000054217"/>
    </source>
</evidence>
<reference evidence="1 2" key="1">
    <citation type="submission" date="2014-04" db="EMBL/GenBank/DDBJ databases">
        <authorList>
            <consortium name="DOE Joint Genome Institute"/>
            <person name="Kuo A."/>
            <person name="Kohler A."/>
            <person name="Costa M.D."/>
            <person name="Nagy L.G."/>
            <person name="Floudas D."/>
            <person name="Copeland A."/>
            <person name="Barry K.W."/>
            <person name="Cichocki N."/>
            <person name="Veneault-Fourrey C."/>
            <person name="LaButti K."/>
            <person name="Lindquist E.A."/>
            <person name="Lipzen A."/>
            <person name="Lundell T."/>
            <person name="Morin E."/>
            <person name="Murat C."/>
            <person name="Sun H."/>
            <person name="Tunlid A."/>
            <person name="Henrissat B."/>
            <person name="Grigoriev I.V."/>
            <person name="Hibbett D.S."/>
            <person name="Martin F."/>
            <person name="Nordberg H.P."/>
            <person name="Cantor M.N."/>
            <person name="Hua S.X."/>
        </authorList>
    </citation>
    <scope>NUCLEOTIDE SEQUENCE [LARGE SCALE GENOMIC DNA]</scope>
    <source>
        <strain evidence="1 2">Marx 270</strain>
    </source>
</reference>
<dbReference type="OrthoDB" id="2704108at2759"/>
<organism evidence="1 2">
    <name type="scientific">Pisolithus tinctorius Marx 270</name>
    <dbReference type="NCBI Taxonomy" id="870435"/>
    <lineage>
        <taxon>Eukaryota</taxon>
        <taxon>Fungi</taxon>
        <taxon>Dikarya</taxon>
        <taxon>Basidiomycota</taxon>
        <taxon>Agaricomycotina</taxon>
        <taxon>Agaricomycetes</taxon>
        <taxon>Agaricomycetidae</taxon>
        <taxon>Boletales</taxon>
        <taxon>Sclerodermatineae</taxon>
        <taxon>Pisolithaceae</taxon>
        <taxon>Pisolithus</taxon>
    </lineage>
</organism>
<proteinExistence type="predicted"/>